<feature type="region of interest" description="Disordered" evidence="1">
    <location>
        <begin position="1"/>
        <end position="28"/>
    </location>
</feature>
<evidence type="ECO:0000256" key="1">
    <source>
        <dbReference type="SAM" id="MobiDB-lite"/>
    </source>
</evidence>
<dbReference type="AlphaFoldDB" id="A0A0B0PFH7"/>
<reference evidence="3" key="1">
    <citation type="submission" date="2014-09" db="EMBL/GenBank/DDBJ databases">
        <authorList>
            <person name="Mudge J."/>
            <person name="Ramaraj T."/>
            <person name="Lindquist I.E."/>
            <person name="Bharti A.K."/>
            <person name="Sundararajan A."/>
            <person name="Cameron C.T."/>
            <person name="Woodward J.E."/>
            <person name="May G.D."/>
            <person name="Brubaker C."/>
            <person name="Broadhvest J."/>
            <person name="Wilkins T.A."/>
        </authorList>
    </citation>
    <scope>NUCLEOTIDE SEQUENCE</scope>
    <source>
        <strain evidence="3">cv. AKA8401</strain>
    </source>
</reference>
<feature type="compositionally biased region" description="Basic and acidic residues" evidence="1">
    <location>
        <begin position="18"/>
        <end position="28"/>
    </location>
</feature>
<feature type="compositionally biased region" description="Basic residues" evidence="1">
    <location>
        <begin position="1"/>
        <end position="17"/>
    </location>
</feature>
<sequence length="28" mass="3458">MCKKEKSPKKSNVKTRRKIIEWKQKHCD</sequence>
<evidence type="ECO:0000313" key="2">
    <source>
        <dbReference type="EMBL" id="KHG23184.1"/>
    </source>
</evidence>
<dbReference type="Proteomes" id="UP000032142">
    <property type="component" value="Unassembled WGS sequence"/>
</dbReference>
<protein>
    <submittedName>
        <fullName evidence="2">Uncharacterized protein</fullName>
    </submittedName>
</protein>
<proteinExistence type="predicted"/>
<organism evidence="2 3">
    <name type="scientific">Gossypium arboreum</name>
    <name type="common">Tree cotton</name>
    <name type="synonym">Gossypium nanking</name>
    <dbReference type="NCBI Taxonomy" id="29729"/>
    <lineage>
        <taxon>Eukaryota</taxon>
        <taxon>Viridiplantae</taxon>
        <taxon>Streptophyta</taxon>
        <taxon>Embryophyta</taxon>
        <taxon>Tracheophyta</taxon>
        <taxon>Spermatophyta</taxon>
        <taxon>Magnoliopsida</taxon>
        <taxon>eudicotyledons</taxon>
        <taxon>Gunneridae</taxon>
        <taxon>Pentapetalae</taxon>
        <taxon>rosids</taxon>
        <taxon>malvids</taxon>
        <taxon>Malvales</taxon>
        <taxon>Malvaceae</taxon>
        <taxon>Malvoideae</taxon>
        <taxon>Gossypium</taxon>
    </lineage>
</organism>
<gene>
    <name evidence="2" type="ORF">F383_29367</name>
</gene>
<accession>A0A0B0PFH7</accession>
<name>A0A0B0PFH7_GOSAR</name>
<dbReference type="EMBL" id="KN424102">
    <property type="protein sequence ID" value="KHG23184.1"/>
    <property type="molecule type" value="Genomic_DNA"/>
</dbReference>
<evidence type="ECO:0000313" key="3">
    <source>
        <dbReference type="Proteomes" id="UP000032142"/>
    </source>
</evidence>
<keyword evidence="3" id="KW-1185">Reference proteome</keyword>